<name>A0A7V8UEX8_9PSED</name>
<reference evidence="1 2" key="1">
    <citation type="submission" date="2019-06" db="EMBL/GenBank/DDBJ databases">
        <title>Analysis of the biodiversity of Brassica napus bacterial endophytes for the selection of potential efficient biofertilizers for rapeseed crops.</title>
        <authorList>
            <person name="Jimenez-Gomez A."/>
            <person name="Saati-Santamaria Z."/>
            <person name="Menendez E."/>
            <person name="Rivas R."/>
            <person name="Mateos P.F."/>
            <person name="Velazquez E."/>
            <person name="Garcia-Fraile P."/>
        </authorList>
    </citation>
    <scope>NUCLEOTIDE SEQUENCE [LARGE SCALE GENOMIC DNA]</scope>
    <source>
        <strain evidence="1 2">CDVBN10</strain>
    </source>
</reference>
<evidence type="ECO:0000313" key="2">
    <source>
        <dbReference type="Proteomes" id="UP000572407"/>
    </source>
</evidence>
<accession>A0A7V8UEX8</accession>
<comment type="caution">
    <text evidence="1">The sequence shown here is derived from an EMBL/GenBank/DDBJ whole genome shotgun (WGS) entry which is preliminary data.</text>
</comment>
<protein>
    <submittedName>
        <fullName evidence="1">Uncharacterized protein</fullName>
    </submittedName>
</protein>
<proteinExistence type="predicted"/>
<dbReference type="RefSeq" id="WP_181289667.1">
    <property type="nucleotide sequence ID" value="NZ_VDLV01000041.1"/>
</dbReference>
<evidence type="ECO:0000313" key="1">
    <source>
        <dbReference type="EMBL" id="MBA1380289.1"/>
    </source>
</evidence>
<sequence>MIEILSCSADDVWPDAPAAMGSERESSFLLPQLMGALAGESLGLDSCDQERRGLKFSLFRWAAKWSH</sequence>
<dbReference type="Proteomes" id="UP000572407">
    <property type="component" value="Unassembled WGS sequence"/>
</dbReference>
<dbReference type="EMBL" id="VDLV01000041">
    <property type="protein sequence ID" value="MBA1380289.1"/>
    <property type="molecule type" value="Genomic_DNA"/>
</dbReference>
<dbReference type="AlphaFoldDB" id="A0A7V8UEX8"/>
<gene>
    <name evidence="1" type="ORF">FHK92_21205</name>
</gene>
<organism evidence="1 2">
    <name type="scientific">Pseudomonas brassicacearum subsp. neoaurantiaca</name>
    <dbReference type="NCBI Taxonomy" id="494916"/>
    <lineage>
        <taxon>Bacteria</taxon>
        <taxon>Pseudomonadati</taxon>
        <taxon>Pseudomonadota</taxon>
        <taxon>Gammaproteobacteria</taxon>
        <taxon>Pseudomonadales</taxon>
        <taxon>Pseudomonadaceae</taxon>
        <taxon>Pseudomonas</taxon>
    </lineage>
</organism>